<gene>
    <name evidence="1" type="ORF">HPB50_008041</name>
</gene>
<dbReference type="Proteomes" id="UP000821845">
    <property type="component" value="Chromosome 1"/>
</dbReference>
<reference evidence="1" key="1">
    <citation type="submission" date="2020-05" db="EMBL/GenBank/DDBJ databases">
        <title>Large-scale comparative analyses of tick genomes elucidate their genetic diversity and vector capacities.</title>
        <authorList>
            <person name="Jia N."/>
            <person name="Wang J."/>
            <person name="Shi W."/>
            <person name="Du L."/>
            <person name="Sun Y."/>
            <person name="Zhan W."/>
            <person name="Jiang J."/>
            <person name="Wang Q."/>
            <person name="Zhang B."/>
            <person name="Ji P."/>
            <person name="Sakyi L.B."/>
            <person name="Cui X."/>
            <person name="Yuan T."/>
            <person name="Jiang B."/>
            <person name="Yang W."/>
            <person name="Lam T.T.-Y."/>
            <person name="Chang Q."/>
            <person name="Ding S."/>
            <person name="Wang X."/>
            <person name="Zhu J."/>
            <person name="Ruan X."/>
            <person name="Zhao L."/>
            <person name="Wei J."/>
            <person name="Que T."/>
            <person name="Du C."/>
            <person name="Cheng J."/>
            <person name="Dai P."/>
            <person name="Han X."/>
            <person name="Huang E."/>
            <person name="Gao Y."/>
            <person name="Liu J."/>
            <person name="Shao H."/>
            <person name="Ye R."/>
            <person name="Li L."/>
            <person name="Wei W."/>
            <person name="Wang X."/>
            <person name="Wang C."/>
            <person name="Yang T."/>
            <person name="Huo Q."/>
            <person name="Li W."/>
            <person name="Guo W."/>
            <person name="Chen H."/>
            <person name="Zhou L."/>
            <person name="Ni X."/>
            <person name="Tian J."/>
            <person name="Zhou Y."/>
            <person name="Sheng Y."/>
            <person name="Liu T."/>
            <person name="Pan Y."/>
            <person name="Xia L."/>
            <person name="Li J."/>
            <person name="Zhao F."/>
            <person name="Cao W."/>
        </authorList>
    </citation>
    <scope>NUCLEOTIDE SEQUENCE</scope>
    <source>
        <strain evidence="1">Hyas-2018</strain>
    </source>
</reference>
<evidence type="ECO:0000313" key="1">
    <source>
        <dbReference type="EMBL" id="KAH6945362.1"/>
    </source>
</evidence>
<sequence length="227" mass="25077">MLLLRDEAVAHIKRPQSLDIIAHLSSVPAQQPSPSDDKDSSYSSSSNQVNVPESDWLQETDDAGSKARYEIDKERASSAEKLAYSLKQEVKTLQARCKQLEMQQHQDLLQMTSDLSCKLRAAADSAEGTLRLAPVDPYKIASSDRLVELLQGNLPPVNSGFSADKEELSYSLPHEDLFLSVPNCIEHLGTVAFQNASGISMGGFLKLLHVYLTSTTVSFKDHLYLQK</sequence>
<comment type="caution">
    <text evidence="1">The sequence shown here is derived from an EMBL/GenBank/DDBJ whole genome shotgun (WGS) entry which is preliminary data.</text>
</comment>
<organism evidence="1 2">
    <name type="scientific">Hyalomma asiaticum</name>
    <name type="common">Tick</name>
    <dbReference type="NCBI Taxonomy" id="266040"/>
    <lineage>
        <taxon>Eukaryota</taxon>
        <taxon>Metazoa</taxon>
        <taxon>Ecdysozoa</taxon>
        <taxon>Arthropoda</taxon>
        <taxon>Chelicerata</taxon>
        <taxon>Arachnida</taxon>
        <taxon>Acari</taxon>
        <taxon>Parasitiformes</taxon>
        <taxon>Ixodida</taxon>
        <taxon>Ixodoidea</taxon>
        <taxon>Ixodidae</taxon>
        <taxon>Hyalomminae</taxon>
        <taxon>Hyalomma</taxon>
    </lineage>
</organism>
<proteinExistence type="predicted"/>
<dbReference type="EMBL" id="CM023481">
    <property type="protein sequence ID" value="KAH6945362.1"/>
    <property type="molecule type" value="Genomic_DNA"/>
</dbReference>
<keyword evidence="2" id="KW-1185">Reference proteome</keyword>
<evidence type="ECO:0000313" key="2">
    <source>
        <dbReference type="Proteomes" id="UP000821845"/>
    </source>
</evidence>
<name>A0ACB7TCW0_HYAAI</name>
<accession>A0ACB7TCW0</accession>
<protein>
    <submittedName>
        <fullName evidence="1">Uncharacterized protein</fullName>
    </submittedName>
</protein>